<keyword evidence="1 5" id="KW-0032">Aminotransferase</keyword>
<dbReference type="SUPFAM" id="SSF53383">
    <property type="entry name" value="PLP-dependent transferases"/>
    <property type="match status" value="1"/>
</dbReference>
<organism evidence="6 7">
    <name type="scientific">Alkanindiges hydrocarboniclasticus</name>
    <dbReference type="NCBI Taxonomy" id="1907941"/>
    <lineage>
        <taxon>Bacteria</taxon>
        <taxon>Pseudomonadati</taxon>
        <taxon>Pseudomonadota</taxon>
        <taxon>Gammaproteobacteria</taxon>
        <taxon>Moraxellales</taxon>
        <taxon>Moraxellaceae</taxon>
        <taxon>Alkanindiges</taxon>
    </lineage>
</organism>
<dbReference type="UniPathway" id="UPA00068">
    <property type="reaction ID" value="UER00109"/>
</dbReference>
<gene>
    <name evidence="5" type="primary">argD</name>
    <name evidence="6" type="ORF">BKE30_08220</name>
</gene>
<dbReference type="GO" id="GO:0003992">
    <property type="term" value="F:N2-acetyl-L-ornithine:2-oxoglutarate 5-aminotransferase activity"/>
    <property type="evidence" value="ECO:0007669"/>
    <property type="project" value="UniProtKB-UniRule"/>
</dbReference>
<dbReference type="STRING" id="1907941.BKE30_08220"/>
<comment type="cofactor">
    <cofactor evidence="5">
        <name>pyridoxal 5'-phosphate</name>
        <dbReference type="ChEBI" id="CHEBI:597326"/>
    </cofactor>
    <text evidence="5">Binds 1 pyridoxal phosphate per subunit.</text>
</comment>
<dbReference type="InterPro" id="IPR015424">
    <property type="entry name" value="PyrdxlP-dep_Trfase"/>
</dbReference>
<dbReference type="NCBIfam" id="NF002325">
    <property type="entry name" value="PRK01278.1"/>
    <property type="match status" value="1"/>
</dbReference>
<dbReference type="InterPro" id="IPR015421">
    <property type="entry name" value="PyrdxlP-dep_Trfase_major"/>
</dbReference>
<dbReference type="PIRSF" id="PIRSF000521">
    <property type="entry name" value="Transaminase_4ab_Lys_Orn"/>
    <property type="match status" value="1"/>
</dbReference>
<comment type="catalytic activity">
    <reaction evidence="5">
        <text>N(2)-acetyl-L-ornithine + 2-oxoglutarate = N-acetyl-L-glutamate 5-semialdehyde + L-glutamate</text>
        <dbReference type="Rhea" id="RHEA:18049"/>
        <dbReference type="ChEBI" id="CHEBI:16810"/>
        <dbReference type="ChEBI" id="CHEBI:29123"/>
        <dbReference type="ChEBI" id="CHEBI:29985"/>
        <dbReference type="ChEBI" id="CHEBI:57805"/>
        <dbReference type="EC" id="2.6.1.11"/>
    </reaction>
</comment>
<dbReference type="GO" id="GO:0006526">
    <property type="term" value="P:L-arginine biosynthetic process"/>
    <property type="evidence" value="ECO:0007669"/>
    <property type="project" value="UniProtKB-UniRule"/>
</dbReference>
<comment type="similarity">
    <text evidence="5">Belongs to the class-III pyridoxal-phosphate-dependent aminotransferase family. ArgD subfamily.</text>
</comment>
<evidence type="ECO:0000256" key="4">
    <source>
        <dbReference type="ARBA" id="ARBA00022898"/>
    </source>
</evidence>
<evidence type="ECO:0000256" key="1">
    <source>
        <dbReference type="ARBA" id="ARBA00022576"/>
    </source>
</evidence>
<dbReference type="FunFam" id="3.40.640.10:FF:000004">
    <property type="entry name" value="Acetylornithine aminotransferase"/>
    <property type="match status" value="1"/>
</dbReference>
<keyword evidence="4 5" id="KW-0663">Pyridoxal phosphate</keyword>
<dbReference type="HAMAP" id="MF_01107">
    <property type="entry name" value="ArgD_aminotrans_3"/>
    <property type="match status" value="1"/>
</dbReference>
<proteinExistence type="inferred from homology"/>
<keyword evidence="3 5" id="KW-0808">Transferase</keyword>
<dbReference type="InterPro" id="IPR004636">
    <property type="entry name" value="AcOrn/SuccOrn_fam"/>
</dbReference>
<keyword evidence="2 5" id="KW-0028">Amino-acid biosynthesis</keyword>
<dbReference type="AlphaFoldDB" id="A0A1S8CTL7"/>
<comment type="subunit">
    <text evidence="5">Homodimer.</text>
</comment>
<dbReference type="EMBL" id="MLCN01000022">
    <property type="protein sequence ID" value="ONG39769.1"/>
    <property type="molecule type" value="Genomic_DNA"/>
</dbReference>
<evidence type="ECO:0000313" key="6">
    <source>
        <dbReference type="EMBL" id="ONG39769.1"/>
    </source>
</evidence>
<comment type="miscellaneous">
    <text evidence="5">May also have succinyldiaminopimelate aminotransferase activity, thus carrying out the corresponding step in lysine biosynthesis.</text>
</comment>
<evidence type="ECO:0000256" key="2">
    <source>
        <dbReference type="ARBA" id="ARBA00022605"/>
    </source>
</evidence>
<feature type="binding site" evidence="5">
    <location>
        <begin position="233"/>
        <end position="236"/>
    </location>
    <ligand>
        <name>pyridoxal 5'-phosphate</name>
        <dbReference type="ChEBI" id="CHEBI:597326"/>
    </ligand>
</feature>
<dbReference type="GO" id="GO:0005737">
    <property type="term" value="C:cytoplasm"/>
    <property type="evidence" value="ECO:0007669"/>
    <property type="project" value="UniProtKB-SubCell"/>
</dbReference>
<dbReference type="Gene3D" id="3.40.640.10">
    <property type="entry name" value="Type I PLP-dependent aspartate aminotransferase-like (Major domain)"/>
    <property type="match status" value="1"/>
</dbReference>
<dbReference type="EC" id="2.6.1.11" evidence="5"/>
<feature type="binding site" evidence="5">
    <location>
        <begin position="112"/>
        <end position="113"/>
    </location>
    <ligand>
        <name>pyridoxal 5'-phosphate</name>
        <dbReference type="ChEBI" id="CHEBI:597326"/>
    </ligand>
</feature>
<evidence type="ECO:0000256" key="3">
    <source>
        <dbReference type="ARBA" id="ARBA00022679"/>
    </source>
</evidence>
<reference evidence="6 7" key="1">
    <citation type="submission" date="2016-10" db="EMBL/GenBank/DDBJ databases">
        <title>Draft Genome sequence of Alkanindiges sp. strain H1.</title>
        <authorList>
            <person name="Subhash Y."/>
            <person name="Lee S."/>
        </authorList>
    </citation>
    <scope>NUCLEOTIDE SEQUENCE [LARGE SCALE GENOMIC DNA]</scope>
    <source>
        <strain evidence="6 7">H1</strain>
    </source>
</reference>
<dbReference type="PANTHER" id="PTHR11986">
    <property type="entry name" value="AMINOTRANSFERASE CLASS III"/>
    <property type="match status" value="1"/>
</dbReference>
<dbReference type="NCBIfam" id="TIGR00707">
    <property type="entry name" value="argD"/>
    <property type="match status" value="1"/>
</dbReference>
<dbReference type="Pfam" id="PF00202">
    <property type="entry name" value="Aminotran_3"/>
    <property type="match status" value="1"/>
</dbReference>
<dbReference type="CDD" id="cd00610">
    <property type="entry name" value="OAT_like"/>
    <property type="match status" value="1"/>
</dbReference>
<dbReference type="GO" id="GO:0030170">
    <property type="term" value="F:pyridoxal phosphate binding"/>
    <property type="evidence" value="ECO:0007669"/>
    <property type="project" value="InterPro"/>
</dbReference>
<keyword evidence="7" id="KW-1185">Reference proteome</keyword>
<evidence type="ECO:0000256" key="5">
    <source>
        <dbReference type="HAMAP-Rule" id="MF_01107"/>
    </source>
</evidence>
<dbReference type="InterPro" id="IPR049704">
    <property type="entry name" value="Aminotrans_3_PPA_site"/>
</dbReference>
<feature type="binding site" evidence="5">
    <location>
        <position position="147"/>
    </location>
    <ligand>
        <name>N(2)-acetyl-L-ornithine</name>
        <dbReference type="ChEBI" id="CHEBI:57805"/>
    </ligand>
</feature>
<dbReference type="PANTHER" id="PTHR11986:SF79">
    <property type="entry name" value="ACETYLORNITHINE AMINOTRANSFERASE, MITOCHONDRIAL"/>
    <property type="match status" value="1"/>
</dbReference>
<dbReference type="RefSeq" id="WP_076878132.1">
    <property type="nucleotide sequence ID" value="NZ_MLCN01000022.1"/>
</dbReference>
<dbReference type="InterPro" id="IPR015422">
    <property type="entry name" value="PyrdxlP-dep_Trfase_small"/>
</dbReference>
<dbReference type="Gene3D" id="3.90.1150.10">
    <property type="entry name" value="Aspartate Aminotransferase, domain 1"/>
    <property type="match status" value="1"/>
</dbReference>
<accession>A0A1S8CTL7</accession>
<evidence type="ECO:0000313" key="7">
    <source>
        <dbReference type="Proteomes" id="UP000192132"/>
    </source>
</evidence>
<dbReference type="PROSITE" id="PS00600">
    <property type="entry name" value="AA_TRANSFER_CLASS_3"/>
    <property type="match status" value="1"/>
</dbReference>
<sequence length="410" mass="43884">MTVPPDFNSANNQATQQASSLMPTYARQPIAFVRGQGSYLYTEDGTAYLDALTGIAVCGLGHAHPVVAQAISEQAGLLVHTSNLFEIPWQEAAGQLLTKVAGMQQVFFSNSGAEANEAAIKLARISGHKKGFGSPKIIVMDKSFHGRTLATLSATGNAKVQAGFAPLVEGFLRVPFGDVDAIKQLASQHDDIVAILVEPIQGEGGINTAPQGFEYLNQLRELCDQHDWLLMLDEIQTGNGRTGKYFAFQHTPITPDVLTTAKGLGNGFPVGACLVQGKAVNLFAAGNHGSTYGGTPLACRTVYTVIDCLEKEGAVENAAKMGNYLVEQFQQKLTQYQVTVRGFGLMIGIELPIACGELVARARDEKQLIINVTADKVVRLLPALNISQADADEIIARLVPLISDFIQSKT</sequence>
<name>A0A1S8CTL7_9GAMM</name>
<comment type="subcellular location">
    <subcellularLocation>
        <location evidence="5">Cytoplasm</location>
    </subcellularLocation>
</comment>
<dbReference type="InterPro" id="IPR050103">
    <property type="entry name" value="Class-III_PLP-dep_AT"/>
</dbReference>
<comment type="pathway">
    <text evidence="5">Amino-acid biosynthesis; L-arginine biosynthesis; N(2)-acetyl-L-ornithine from L-glutamate: step 4/4.</text>
</comment>
<feature type="modified residue" description="N6-(pyridoxal phosphate)lysine" evidence="5">
    <location>
        <position position="262"/>
    </location>
</feature>
<dbReference type="Proteomes" id="UP000192132">
    <property type="component" value="Unassembled WGS sequence"/>
</dbReference>
<feature type="binding site" evidence="5">
    <location>
        <position position="291"/>
    </location>
    <ligand>
        <name>pyridoxal 5'-phosphate</name>
        <dbReference type="ChEBI" id="CHEBI:597326"/>
    </ligand>
</feature>
<comment type="caution">
    <text evidence="6">The sequence shown here is derived from an EMBL/GenBank/DDBJ whole genome shotgun (WGS) entry which is preliminary data.</text>
</comment>
<dbReference type="InterPro" id="IPR005814">
    <property type="entry name" value="Aminotrans_3"/>
</dbReference>
<keyword evidence="5" id="KW-0963">Cytoplasm</keyword>
<dbReference type="OrthoDB" id="9801052at2"/>
<feature type="binding site" evidence="5">
    <location>
        <position position="290"/>
    </location>
    <ligand>
        <name>N(2)-acetyl-L-ornithine</name>
        <dbReference type="ChEBI" id="CHEBI:57805"/>
    </ligand>
</feature>
<feature type="binding site" evidence="5">
    <location>
        <position position="144"/>
    </location>
    <ligand>
        <name>pyridoxal 5'-phosphate</name>
        <dbReference type="ChEBI" id="CHEBI:597326"/>
    </ligand>
</feature>
<keyword evidence="5" id="KW-0055">Arginine biosynthesis</keyword>
<dbReference type="GO" id="GO:0042802">
    <property type="term" value="F:identical protein binding"/>
    <property type="evidence" value="ECO:0007669"/>
    <property type="project" value="TreeGrafter"/>
</dbReference>
<protein>
    <recommendedName>
        <fullName evidence="5">Acetylornithine aminotransferase</fullName>
        <shortName evidence="5">ACOAT</shortName>
        <ecNumber evidence="5">2.6.1.11</ecNumber>
    </recommendedName>
</protein>